<sequence length="198" mass="22355">MAKGQKIVLPACRGHLPIAPPPSSAPPRFPTACRRRRNPTSHIEKWWRAGCEAASPHHFCRLPQKQDAQVHLLYAFQYIYFPMLDPGGASSCWLELGCKRVDGSMPHKHCAMLSPTTWLQGGRVRRDHQFRDLRHCPCRYHGHLYHCVIGQQPPAQGKATGVEASEMLFSGEVADYGCQFVILWPQCTYVSFSGRSMI</sequence>
<dbReference type="Proteomes" id="UP000015106">
    <property type="component" value="Chromosome 6"/>
</dbReference>
<proteinExistence type="predicted"/>
<dbReference type="Gramene" id="TuG1812G0600003587.01.T01">
    <property type="protein sequence ID" value="TuG1812G0600003587.01.T01"/>
    <property type="gene ID" value="TuG1812G0600003587.01"/>
</dbReference>
<reference evidence="2" key="1">
    <citation type="journal article" date="2013" name="Nature">
        <title>Draft genome of the wheat A-genome progenitor Triticum urartu.</title>
        <authorList>
            <person name="Ling H.Q."/>
            <person name="Zhao S."/>
            <person name="Liu D."/>
            <person name="Wang J."/>
            <person name="Sun H."/>
            <person name="Zhang C."/>
            <person name="Fan H."/>
            <person name="Li D."/>
            <person name="Dong L."/>
            <person name="Tao Y."/>
            <person name="Gao C."/>
            <person name="Wu H."/>
            <person name="Li Y."/>
            <person name="Cui Y."/>
            <person name="Guo X."/>
            <person name="Zheng S."/>
            <person name="Wang B."/>
            <person name="Yu K."/>
            <person name="Liang Q."/>
            <person name="Yang W."/>
            <person name="Lou X."/>
            <person name="Chen J."/>
            <person name="Feng M."/>
            <person name="Jian J."/>
            <person name="Zhang X."/>
            <person name="Luo G."/>
            <person name="Jiang Y."/>
            <person name="Liu J."/>
            <person name="Wang Z."/>
            <person name="Sha Y."/>
            <person name="Zhang B."/>
            <person name="Wu H."/>
            <person name="Tang D."/>
            <person name="Shen Q."/>
            <person name="Xue P."/>
            <person name="Zou S."/>
            <person name="Wang X."/>
            <person name="Liu X."/>
            <person name="Wang F."/>
            <person name="Yang Y."/>
            <person name="An X."/>
            <person name="Dong Z."/>
            <person name="Zhang K."/>
            <person name="Zhang X."/>
            <person name="Luo M.C."/>
            <person name="Dvorak J."/>
            <person name="Tong Y."/>
            <person name="Wang J."/>
            <person name="Yang H."/>
            <person name="Li Z."/>
            <person name="Wang D."/>
            <person name="Zhang A."/>
            <person name="Wang J."/>
        </authorList>
    </citation>
    <scope>NUCLEOTIDE SEQUENCE</scope>
    <source>
        <strain evidence="2">cv. G1812</strain>
    </source>
</reference>
<evidence type="ECO:0000313" key="1">
    <source>
        <dbReference type="EnsemblPlants" id="TuG1812G0600003587.01.T01"/>
    </source>
</evidence>
<evidence type="ECO:0000313" key="2">
    <source>
        <dbReference type="Proteomes" id="UP000015106"/>
    </source>
</evidence>
<keyword evidence="2" id="KW-1185">Reference proteome</keyword>
<dbReference type="OrthoDB" id="10381694at2759"/>
<dbReference type="AlphaFoldDB" id="A0A8R7QWG8"/>
<accession>A0A8R7QWG8</accession>
<organism evidence="1 2">
    <name type="scientific">Triticum urartu</name>
    <name type="common">Red wild einkorn</name>
    <name type="synonym">Crithodium urartu</name>
    <dbReference type="NCBI Taxonomy" id="4572"/>
    <lineage>
        <taxon>Eukaryota</taxon>
        <taxon>Viridiplantae</taxon>
        <taxon>Streptophyta</taxon>
        <taxon>Embryophyta</taxon>
        <taxon>Tracheophyta</taxon>
        <taxon>Spermatophyta</taxon>
        <taxon>Magnoliopsida</taxon>
        <taxon>Liliopsida</taxon>
        <taxon>Poales</taxon>
        <taxon>Poaceae</taxon>
        <taxon>BOP clade</taxon>
        <taxon>Pooideae</taxon>
        <taxon>Triticodae</taxon>
        <taxon>Triticeae</taxon>
        <taxon>Triticinae</taxon>
        <taxon>Triticum</taxon>
    </lineage>
</organism>
<gene>
    <name evidence="1" type="primary">LOC125512661</name>
</gene>
<reference evidence="1" key="3">
    <citation type="submission" date="2022-06" db="UniProtKB">
        <authorList>
            <consortium name="EnsemblPlants"/>
        </authorList>
    </citation>
    <scope>IDENTIFICATION</scope>
</reference>
<dbReference type="KEGG" id="tua:125512661"/>
<protein>
    <submittedName>
        <fullName evidence="1">Uncharacterized protein</fullName>
    </submittedName>
</protein>
<dbReference type="EnsemblPlants" id="TuG1812G0600003587.01.T01">
    <property type="protein sequence ID" value="TuG1812G0600003587.01.T01"/>
    <property type="gene ID" value="TuG1812G0600003587.01"/>
</dbReference>
<name>A0A8R7QWG8_TRIUA</name>
<reference evidence="1" key="2">
    <citation type="submission" date="2018-03" db="EMBL/GenBank/DDBJ databases">
        <title>The Triticum urartu genome reveals the dynamic nature of wheat genome evolution.</title>
        <authorList>
            <person name="Ling H."/>
            <person name="Ma B."/>
            <person name="Shi X."/>
            <person name="Liu H."/>
            <person name="Dong L."/>
            <person name="Sun H."/>
            <person name="Cao Y."/>
            <person name="Gao Q."/>
            <person name="Zheng S."/>
            <person name="Li Y."/>
            <person name="Yu Y."/>
            <person name="Du H."/>
            <person name="Qi M."/>
            <person name="Li Y."/>
            <person name="Yu H."/>
            <person name="Cui Y."/>
            <person name="Wang N."/>
            <person name="Chen C."/>
            <person name="Wu H."/>
            <person name="Zhao Y."/>
            <person name="Zhang J."/>
            <person name="Li Y."/>
            <person name="Zhou W."/>
            <person name="Zhang B."/>
            <person name="Hu W."/>
            <person name="Eijk M."/>
            <person name="Tang J."/>
            <person name="Witsenboer H."/>
            <person name="Zhao S."/>
            <person name="Li Z."/>
            <person name="Zhang A."/>
            <person name="Wang D."/>
            <person name="Liang C."/>
        </authorList>
    </citation>
    <scope>NUCLEOTIDE SEQUENCE [LARGE SCALE GENOMIC DNA]</scope>
    <source>
        <strain evidence="1">cv. G1812</strain>
    </source>
</reference>
<dbReference type="RefSeq" id="XP_048533715.1">
    <property type="nucleotide sequence ID" value="XM_048677758.1"/>
</dbReference>
<dbReference type="GeneID" id="125512661"/>